<accession>A0A229VX04</accession>
<organism evidence="1 2">
    <name type="scientific">Bifidobacterium vansinderenii</name>
    <dbReference type="NCBI Taxonomy" id="1984871"/>
    <lineage>
        <taxon>Bacteria</taxon>
        <taxon>Bacillati</taxon>
        <taxon>Actinomycetota</taxon>
        <taxon>Actinomycetes</taxon>
        <taxon>Bifidobacteriales</taxon>
        <taxon>Bifidobacteriaceae</taxon>
        <taxon>Bifidobacterium</taxon>
    </lineage>
</organism>
<dbReference type="EMBL" id="NEWD01000021">
    <property type="protein sequence ID" value="OXN00155.1"/>
    <property type="molecule type" value="Genomic_DNA"/>
</dbReference>
<proteinExistence type="predicted"/>
<gene>
    <name evidence="1" type="ORF">Tam10B_1629</name>
</gene>
<dbReference type="AlphaFoldDB" id="A0A229VX04"/>
<dbReference type="Proteomes" id="UP000215433">
    <property type="component" value="Unassembled WGS sequence"/>
</dbReference>
<sequence length="144" mass="15957">MAQIILYNEKIDKMVFIQAEINDGKVTFSGLDQAGQLDFATPADQIEPTLAALTDSSTFVLNEGLDGKFKSMTYGEWEALRCAQANAGIKAKVDELTVSDEAKAEIKGFFDSFTDSMTVKYIQGKRSWGQIYDELFADFSKLAK</sequence>
<evidence type="ECO:0000313" key="1">
    <source>
        <dbReference type="EMBL" id="OXN00155.1"/>
    </source>
</evidence>
<keyword evidence="2" id="KW-1185">Reference proteome</keyword>
<dbReference type="OrthoDB" id="3231782at2"/>
<evidence type="ECO:0000313" key="2">
    <source>
        <dbReference type="Proteomes" id="UP000215433"/>
    </source>
</evidence>
<name>A0A229VX04_9BIFI</name>
<protein>
    <submittedName>
        <fullName evidence="1">Uncharacterized protein</fullName>
    </submittedName>
</protein>
<reference evidence="1 2" key="1">
    <citation type="submission" date="2017-05" db="EMBL/GenBank/DDBJ databases">
        <title>Bifidobacterium vansinderenii sp. nov.</title>
        <authorList>
            <person name="Lugli G.A."/>
            <person name="Duranti S."/>
            <person name="Mangifesta M."/>
        </authorList>
    </citation>
    <scope>NUCLEOTIDE SEQUENCE [LARGE SCALE GENOMIC DNA]</scope>
    <source>
        <strain evidence="1 2">Tam10B</strain>
    </source>
</reference>
<dbReference type="RefSeq" id="WP_093960769.1">
    <property type="nucleotide sequence ID" value="NZ_NEWD01000021.1"/>
</dbReference>
<comment type="caution">
    <text evidence="1">The sequence shown here is derived from an EMBL/GenBank/DDBJ whole genome shotgun (WGS) entry which is preliminary data.</text>
</comment>